<reference evidence="8 9" key="1">
    <citation type="journal article" date="2015" name="Stand. Genomic Sci.">
        <title>Genomic Encyclopedia of Bacterial and Archaeal Type Strains, Phase III: the genomes of soil and plant-associated and newly described type strains.</title>
        <authorList>
            <person name="Whitman W.B."/>
            <person name="Woyke T."/>
            <person name="Klenk H.P."/>
            <person name="Zhou Y."/>
            <person name="Lilburn T.G."/>
            <person name="Beck B.J."/>
            <person name="De Vos P."/>
            <person name="Vandamme P."/>
            <person name="Eisen J.A."/>
            <person name="Garrity G."/>
            <person name="Hugenholtz P."/>
            <person name="Kyrpides N.C."/>
        </authorList>
    </citation>
    <scope>NUCLEOTIDE SEQUENCE [LARGE SCALE GENOMIC DNA]</scope>
    <source>
        <strain evidence="8 9">A3</strain>
    </source>
</reference>
<keyword evidence="3 6" id="KW-0032">Aminotransferase</keyword>
<sequence>MPHPTVATSRRLEDVRYDIRGPLSRRAHELEAAGKPILRLNIGNPGLFGFRVPQHLRDAIATALPKSEAYCHQQGLLEAREAVAAQHRRNGAEARPEHVFIGNGVSELIDLSLRALLDAGDEVLVPAPDYPLWTAATRLNGGVPLHYPCPPERAHLPDPAEIEAMVTPRTRALVIINPNNPTGAVYPRELLAALVDVARRHRLVLLCDEIYDSVLYDGAAFTPLAPLAGETPCISYGGLSKVHLACGYRVGWLSVTGHEHRVHDLVRALDLLASLRLCSNVTAQWAIRPALEGPNEIGALTRPGGRLHAARAAVVDAVERSEFLRMVAPDGALYAFPGVDPERLPGFDDAAFALDLLEHEQIILVPGSSFNIAARNHFRLTLLPEPAVLADALARIERELARIARNAARRVA</sequence>
<dbReference type="EC" id="2.6.1.-" evidence="6"/>
<dbReference type="InterPro" id="IPR004838">
    <property type="entry name" value="NHTrfase_class1_PyrdxlP-BS"/>
</dbReference>
<comment type="caution">
    <text evidence="8">The sequence shown here is derived from an EMBL/GenBank/DDBJ whole genome shotgun (WGS) entry which is preliminary data.</text>
</comment>
<evidence type="ECO:0000256" key="2">
    <source>
        <dbReference type="ARBA" id="ARBA00007441"/>
    </source>
</evidence>
<evidence type="ECO:0000256" key="5">
    <source>
        <dbReference type="ARBA" id="ARBA00022898"/>
    </source>
</evidence>
<dbReference type="GO" id="GO:0008483">
    <property type="term" value="F:transaminase activity"/>
    <property type="evidence" value="ECO:0007669"/>
    <property type="project" value="UniProtKB-KW"/>
</dbReference>
<proteinExistence type="inferred from homology"/>
<comment type="similarity">
    <text evidence="2 6">Belongs to the class-I pyridoxal-phosphate-dependent aminotransferase family.</text>
</comment>
<accession>A0A4R2IB62</accession>
<dbReference type="PANTHER" id="PTHR43488:SF2">
    <property type="entry name" value="GLUTAMATE-PYRUVATE AMINOTRANSFERASE ALAA"/>
    <property type="match status" value="1"/>
</dbReference>
<dbReference type="Gene3D" id="3.90.1150.10">
    <property type="entry name" value="Aspartate Aminotransferase, domain 1"/>
    <property type="match status" value="1"/>
</dbReference>
<dbReference type="GO" id="GO:0030170">
    <property type="term" value="F:pyridoxal phosphate binding"/>
    <property type="evidence" value="ECO:0007669"/>
    <property type="project" value="InterPro"/>
</dbReference>
<keyword evidence="5" id="KW-0663">Pyridoxal phosphate</keyword>
<dbReference type="InterPro" id="IPR015422">
    <property type="entry name" value="PyrdxlP-dep_Trfase_small"/>
</dbReference>
<evidence type="ECO:0000256" key="4">
    <source>
        <dbReference type="ARBA" id="ARBA00022679"/>
    </source>
</evidence>
<dbReference type="CDD" id="cd00609">
    <property type="entry name" value="AAT_like"/>
    <property type="match status" value="1"/>
</dbReference>
<gene>
    <name evidence="8" type="ORF">EV148_103367</name>
</gene>
<dbReference type="Pfam" id="PF00155">
    <property type="entry name" value="Aminotran_1_2"/>
    <property type="match status" value="1"/>
</dbReference>
<dbReference type="InterPro" id="IPR051926">
    <property type="entry name" value="Ala_Aminotransferase"/>
</dbReference>
<keyword evidence="4 6" id="KW-0808">Transferase</keyword>
<evidence type="ECO:0000313" key="9">
    <source>
        <dbReference type="Proteomes" id="UP000294862"/>
    </source>
</evidence>
<comment type="cofactor">
    <cofactor evidence="1 6">
        <name>pyridoxal 5'-phosphate</name>
        <dbReference type="ChEBI" id="CHEBI:597326"/>
    </cofactor>
</comment>
<protein>
    <recommendedName>
        <fullName evidence="6">Aminotransferase</fullName>
        <ecNumber evidence="6">2.6.1.-</ecNumber>
    </recommendedName>
</protein>
<dbReference type="PROSITE" id="PS00105">
    <property type="entry name" value="AA_TRANSFER_CLASS_1"/>
    <property type="match status" value="1"/>
</dbReference>
<dbReference type="AlphaFoldDB" id="A0A4R2IB62"/>
<evidence type="ECO:0000256" key="1">
    <source>
        <dbReference type="ARBA" id="ARBA00001933"/>
    </source>
</evidence>
<dbReference type="Proteomes" id="UP000294862">
    <property type="component" value="Unassembled WGS sequence"/>
</dbReference>
<dbReference type="RefSeq" id="WP_131996586.1">
    <property type="nucleotide sequence ID" value="NZ_SLWQ01000003.1"/>
</dbReference>
<dbReference type="PANTHER" id="PTHR43488">
    <property type="entry name" value="GLUTAMATE-PYRUVATE AMINOTRANSFERASE ALAA"/>
    <property type="match status" value="1"/>
</dbReference>
<evidence type="ECO:0000259" key="7">
    <source>
        <dbReference type="Pfam" id="PF00155"/>
    </source>
</evidence>
<keyword evidence="9" id="KW-1185">Reference proteome</keyword>
<feature type="domain" description="Aminotransferase class I/classII large" evidence="7">
    <location>
        <begin position="36"/>
        <end position="396"/>
    </location>
</feature>
<dbReference type="EMBL" id="SLWQ01000003">
    <property type="protein sequence ID" value="TCO41447.1"/>
    <property type="molecule type" value="Genomic_DNA"/>
</dbReference>
<evidence type="ECO:0000256" key="3">
    <source>
        <dbReference type="ARBA" id="ARBA00022576"/>
    </source>
</evidence>
<dbReference type="InterPro" id="IPR004839">
    <property type="entry name" value="Aminotransferase_I/II_large"/>
</dbReference>
<dbReference type="InterPro" id="IPR015424">
    <property type="entry name" value="PyrdxlP-dep_Trfase"/>
</dbReference>
<dbReference type="InterPro" id="IPR015421">
    <property type="entry name" value="PyrdxlP-dep_Trfase_major"/>
</dbReference>
<evidence type="ECO:0000256" key="6">
    <source>
        <dbReference type="RuleBase" id="RU000481"/>
    </source>
</evidence>
<dbReference type="OrthoDB" id="9803354at2"/>
<dbReference type="SUPFAM" id="SSF53383">
    <property type="entry name" value="PLP-dependent transferases"/>
    <property type="match status" value="1"/>
</dbReference>
<organism evidence="8 9">
    <name type="scientific">Dokdonella fugitiva</name>
    <dbReference type="NCBI Taxonomy" id="328517"/>
    <lineage>
        <taxon>Bacteria</taxon>
        <taxon>Pseudomonadati</taxon>
        <taxon>Pseudomonadota</taxon>
        <taxon>Gammaproteobacteria</taxon>
        <taxon>Lysobacterales</taxon>
        <taxon>Rhodanobacteraceae</taxon>
        <taxon>Dokdonella</taxon>
    </lineage>
</organism>
<dbReference type="Gene3D" id="3.40.640.10">
    <property type="entry name" value="Type I PLP-dependent aspartate aminotransferase-like (Major domain)"/>
    <property type="match status" value="1"/>
</dbReference>
<evidence type="ECO:0000313" key="8">
    <source>
        <dbReference type="EMBL" id="TCO41447.1"/>
    </source>
</evidence>
<name>A0A4R2IB62_9GAMM</name>